<evidence type="ECO:0000256" key="7">
    <source>
        <dbReference type="ARBA" id="ARBA00030046"/>
    </source>
</evidence>
<keyword evidence="6" id="KW-0057">Aromatic amino acid biosynthesis</keyword>
<comment type="pathway">
    <text evidence="1">Metabolic intermediate biosynthesis; chorismate biosynthesis; chorismate from D-erythrose 4-phosphate and phosphoenolpyruvate: step 6/7.</text>
</comment>
<evidence type="ECO:0000256" key="5">
    <source>
        <dbReference type="ARBA" id="ARBA00022679"/>
    </source>
</evidence>
<evidence type="ECO:0000256" key="1">
    <source>
        <dbReference type="ARBA" id="ARBA00004811"/>
    </source>
</evidence>
<dbReference type="CDD" id="cd01556">
    <property type="entry name" value="EPSP_synthase"/>
    <property type="match status" value="1"/>
</dbReference>
<dbReference type="GO" id="GO:0008652">
    <property type="term" value="P:amino acid biosynthetic process"/>
    <property type="evidence" value="ECO:0007669"/>
    <property type="project" value="UniProtKB-KW"/>
</dbReference>
<evidence type="ECO:0000256" key="6">
    <source>
        <dbReference type="ARBA" id="ARBA00023141"/>
    </source>
</evidence>
<evidence type="ECO:0000256" key="8">
    <source>
        <dbReference type="ARBA" id="ARBA00044633"/>
    </source>
</evidence>
<dbReference type="RefSeq" id="WP_004093195.1">
    <property type="nucleotide sequence ID" value="NZ_AFGF01000028.1"/>
</dbReference>
<dbReference type="OrthoDB" id="9809920at2"/>
<evidence type="ECO:0000313" key="10">
    <source>
        <dbReference type="EMBL" id="EGO65177.1"/>
    </source>
</evidence>
<dbReference type="UniPathway" id="UPA00053">
    <property type="reaction ID" value="UER00089"/>
</dbReference>
<dbReference type="SUPFAM" id="SSF55205">
    <property type="entry name" value="EPT/RTPC-like"/>
    <property type="match status" value="1"/>
</dbReference>
<dbReference type="InterPro" id="IPR001986">
    <property type="entry name" value="Enolpyruvate_Tfrase_dom"/>
</dbReference>
<gene>
    <name evidence="10" type="ORF">ALO_04171</name>
</gene>
<proteinExistence type="inferred from homology"/>
<dbReference type="GO" id="GO:0009423">
    <property type="term" value="P:chorismate biosynthetic process"/>
    <property type="evidence" value="ECO:0007669"/>
    <property type="project" value="UniProtKB-UniPathway"/>
</dbReference>
<dbReference type="eggNOG" id="COG0128">
    <property type="taxonomic scope" value="Bacteria"/>
</dbReference>
<evidence type="ECO:0000313" key="11">
    <source>
        <dbReference type="Proteomes" id="UP000003240"/>
    </source>
</evidence>
<dbReference type="GO" id="GO:0009073">
    <property type="term" value="P:aromatic amino acid family biosynthetic process"/>
    <property type="evidence" value="ECO:0007669"/>
    <property type="project" value="UniProtKB-KW"/>
</dbReference>
<dbReference type="InterPro" id="IPR006264">
    <property type="entry name" value="EPSP_synthase"/>
</dbReference>
<keyword evidence="5 10" id="KW-0808">Transferase</keyword>
<keyword evidence="4" id="KW-0028">Amino-acid biosynthesis</keyword>
<comment type="caution">
    <text evidence="10">The sequence shown here is derived from an EMBL/GenBank/DDBJ whole genome shotgun (WGS) entry which is preliminary data.</text>
</comment>
<protein>
    <recommendedName>
        <fullName evidence="3">3-phosphoshikimate 1-carboxyvinyltransferase</fullName>
        <ecNumber evidence="3">2.5.1.19</ecNumber>
    </recommendedName>
    <alternativeName>
        <fullName evidence="7">5-enolpyruvylshikimate-3-phosphate synthase</fullName>
    </alternativeName>
</protein>
<dbReference type="PANTHER" id="PTHR21090:SF5">
    <property type="entry name" value="PENTAFUNCTIONAL AROM POLYPEPTIDE"/>
    <property type="match status" value="1"/>
</dbReference>
<evidence type="ECO:0000259" key="9">
    <source>
        <dbReference type="Pfam" id="PF00275"/>
    </source>
</evidence>
<dbReference type="Gene3D" id="3.65.10.10">
    <property type="entry name" value="Enolpyruvate transferase domain"/>
    <property type="match status" value="2"/>
</dbReference>
<organism evidence="10 11">
    <name type="scientific">Acetonema longum DSM 6540</name>
    <dbReference type="NCBI Taxonomy" id="1009370"/>
    <lineage>
        <taxon>Bacteria</taxon>
        <taxon>Bacillati</taxon>
        <taxon>Bacillota</taxon>
        <taxon>Negativicutes</taxon>
        <taxon>Acetonemataceae</taxon>
        <taxon>Acetonema</taxon>
    </lineage>
</organism>
<evidence type="ECO:0000256" key="3">
    <source>
        <dbReference type="ARBA" id="ARBA00012450"/>
    </source>
</evidence>
<feature type="domain" description="Enolpyruvate transferase" evidence="9">
    <location>
        <begin position="1"/>
        <end position="325"/>
    </location>
</feature>
<dbReference type="PROSITE" id="PS00885">
    <property type="entry name" value="EPSP_SYNTHASE_2"/>
    <property type="match status" value="1"/>
</dbReference>
<dbReference type="STRING" id="1009370.ALO_04171"/>
<sequence>DCGESGSTLRFLIPLALLGEQKVTFHGRGRLAQRPLDEYAAICRRQGLLWESGGGLPLTVQGRLQPGRFMLRGDISSQFLSGLLFALPLLAGDSEIHITTPLESKGYVDLTLAALADHGVTVSHREYREFHIRGGQTYQPRNSAVEGDFSQAAFWLVAGTIGAAVNCHALAAASLQGDKAVIELLNAAGGAIRWTEGICTASPAVTYGTVIDAADCPDLVPVLAVMASVSQGETRIIRAGRLRIKESDRLAATARELGKLGADIREEGDSLVICGKPALEGGEVDSWQDHRIAMALAIASIRCRQPVLLHGAECVSKSYPGFWQDFISLGGILHERSVG</sequence>
<dbReference type="InterPro" id="IPR036968">
    <property type="entry name" value="Enolpyruvate_Tfrase_sf"/>
</dbReference>
<evidence type="ECO:0000256" key="2">
    <source>
        <dbReference type="ARBA" id="ARBA00009948"/>
    </source>
</evidence>
<feature type="non-terminal residue" evidence="10">
    <location>
        <position position="1"/>
    </location>
</feature>
<dbReference type="InterPro" id="IPR013792">
    <property type="entry name" value="RNA3'P_cycl/enolpyr_Trfase_a/b"/>
</dbReference>
<accession>F7NFK5</accession>
<dbReference type="EMBL" id="AFGF01000028">
    <property type="protein sequence ID" value="EGO65177.1"/>
    <property type="molecule type" value="Genomic_DNA"/>
</dbReference>
<dbReference type="Proteomes" id="UP000003240">
    <property type="component" value="Unassembled WGS sequence"/>
</dbReference>
<name>F7NFK5_9FIRM</name>
<reference evidence="10 11" key="1">
    <citation type="journal article" date="2011" name="EMBO J.">
        <title>Structural diversity of bacterial flagellar motors.</title>
        <authorList>
            <person name="Chen S."/>
            <person name="Beeby M."/>
            <person name="Murphy G.E."/>
            <person name="Leadbetter J.R."/>
            <person name="Hendrixson D.R."/>
            <person name="Briegel A."/>
            <person name="Li Z."/>
            <person name="Shi J."/>
            <person name="Tocheva E.I."/>
            <person name="Muller A."/>
            <person name="Dobro M.J."/>
            <person name="Jensen G.J."/>
        </authorList>
    </citation>
    <scope>NUCLEOTIDE SEQUENCE [LARGE SCALE GENOMIC DNA]</scope>
    <source>
        <strain evidence="10 11">DSM 6540</strain>
    </source>
</reference>
<dbReference type="Pfam" id="PF00275">
    <property type="entry name" value="EPSP_synthase"/>
    <property type="match status" value="1"/>
</dbReference>
<comment type="similarity">
    <text evidence="2">Belongs to the EPSP synthase family.</text>
</comment>
<evidence type="ECO:0000256" key="4">
    <source>
        <dbReference type="ARBA" id="ARBA00022605"/>
    </source>
</evidence>
<dbReference type="InterPro" id="IPR023193">
    <property type="entry name" value="EPSP_synthase_CS"/>
</dbReference>
<comment type="catalytic activity">
    <reaction evidence="8">
        <text>3-phosphoshikimate + phosphoenolpyruvate = 5-O-(1-carboxyvinyl)-3-phosphoshikimate + phosphate</text>
        <dbReference type="Rhea" id="RHEA:21256"/>
        <dbReference type="ChEBI" id="CHEBI:43474"/>
        <dbReference type="ChEBI" id="CHEBI:57701"/>
        <dbReference type="ChEBI" id="CHEBI:58702"/>
        <dbReference type="ChEBI" id="CHEBI:145989"/>
        <dbReference type="EC" id="2.5.1.19"/>
    </reaction>
    <physiologicalReaction direction="left-to-right" evidence="8">
        <dbReference type="Rhea" id="RHEA:21257"/>
    </physiologicalReaction>
</comment>
<dbReference type="AlphaFoldDB" id="F7NFK5"/>
<dbReference type="GO" id="GO:0003866">
    <property type="term" value="F:3-phosphoshikimate 1-carboxyvinyltransferase activity"/>
    <property type="evidence" value="ECO:0007669"/>
    <property type="project" value="UniProtKB-EC"/>
</dbReference>
<keyword evidence="11" id="KW-1185">Reference proteome</keyword>
<dbReference type="PANTHER" id="PTHR21090">
    <property type="entry name" value="AROM/DEHYDROQUINATE SYNTHASE"/>
    <property type="match status" value="1"/>
</dbReference>
<dbReference type="EC" id="2.5.1.19" evidence="3"/>